<evidence type="ECO:0000313" key="10">
    <source>
        <dbReference type="Proteomes" id="UP001150907"/>
    </source>
</evidence>
<evidence type="ECO:0000313" key="9">
    <source>
        <dbReference type="EMBL" id="KAJ2002148.1"/>
    </source>
</evidence>
<gene>
    <name evidence="9" type="primary">SFU1_3</name>
    <name evidence="9" type="ORF">H4R26_003759</name>
</gene>
<reference evidence="9" key="1">
    <citation type="submission" date="2022-07" db="EMBL/GenBank/DDBJ databases">
        <title>Phylogenomic reconstructions and comparative analyses of Kickxellomycotina fungi.</title>
        <authorList>
            <person name="Reynolds N.K."/>
            <person name="Stajich J.E."/>
            <person name="Barry K."/>
            <person name="Grigoriev I.V."/>
            <person name="Crous P."/>
            <person name="Smith M.E."/>
        </authorList>
    </citation>
    <scope>NUCLEOTIDE SEQUENCE</scope>
    <source>
        <strain evidence="9">IMI 214461</strain>
    </source>
</reference>
<evidence type="ECO:0000256" key="3">
    <source>
        <dbReference type="ARBA" id="ARBA00022771"/>
    </source>
</evidence>
<evidence type="ECO:0000256" key="2">
    <source>
        <dbReference type="ARBA" id="ARBA00022723"/>
    </source>
</evidence>
<dbReference type="Pfam" id="PF00320">
    <property type="entry name" value="GATA"/>
    <property type="match status" value="1"/>
</dbReference>
<dbReference type="PANTHER" id="PTHR10071:SF281">
    <property type="entry name" value="BOX A-BINDING FACTOR-RELATED"/>
    <property type="match status" value="1"/>
</dbReference>
<dbReference type="CDD" id="cd00202">
    <property type="entry name" value="ZnF_GATA"/>
    <property type="match status" value="1"/>
</dbReference>
<dbReference type="InterPro" id="IPR039355">
    <property type="entry name" value="Transcription_factor_GATA"/>
</dbReference>
<keyword evidence="10" id="KW-1185">Reference proteome</keyword>
<dbReference type="InterPro" id="IPR000679">
    <property type="entry name" value="Znf_GATA"/>
</dbReference>
<feature type="region of interest" description="Disordered" evidence="7">
    <location>
        <begin position="1"/>
        <end position="49"/>
    </location>
</feature>
<dbReference type="Proteomes" id="UP001150907">
    <property type="component" value="Unassembled WGS sequence"/>
</dbReference>
<dbReference type="SUPFAM" id="SSF57716">
    <property type="entry name" value="Glucocorticoid receptor-like (DNA-binding domain)"/>
    <property type="match status" value="1"/>
</dbReference>
<dbReference type="GO" id="GO:0005634">
    <property type="term" value="C:nucleus"/>
    <property type="evidence" value="ECO:0007669"/>
    <property type="project" value="UniProtKB-SubCell"/>
</dbReference>
<dbReference type="SMART" id="SM00401">
    <property type="entry name" value="ZnF_GATA"/>
    <property type="match status" value="1"/>
</dbReference>
<feature type="region of interest" description="Disordered" evidence="7">
    <location>
        <begin position="151"/>
        <end position="176"/>
    </location>
</feature>
<evidence type="ECO:0000256" key="1">
    <source>
        <dbReference type="ARBA" id="ARBA00004123"/>
    </source>
</evidence>
<sequence>MTVMMPHGASGKADPTIPKTRTKPRTTAGGGGGAAAERQATPEEDAAPANTCYNCGVDSTPLWRRDGDGNVICNACGLYYKLHNTVRPISMKRAVIKRRRRRGTNNTLPAKPSAQVPRQLHRQQQKHFALPAVADVGAAIVGRSSSLPLSASSCSSADNGSTSPHHHPCDSGNSSLCSSPLMPRLPGLESLMRAAELIGLPDSQPQTLERKRSYTQVSSPSQSALLQMHESLLHSLATVATAEISLSNKRRAGMASSPAAATPPIQSPYHDAHNFLHDAGGYREELQRECERLAMIDHAGGGLHGPMPQRQ</sequence>
<evidence type="ECO:0000256" key="5">
    <source>
        <dbReference type="ARBA" id="ARBA00023242"/>
    </source>
</evidence>
<dbReference type="InterPro" id="IPR013088">
    <property type="entry name" value="Znf_NHR/GATA"/>
</dbReference>
<feature type="domain" description="GATA-type" evidence="8">
    <location>
        <begin position="46"/>
        <end position="99"/>
    </location>
</feature>
<feature type="region of interest" description="Disordered" evidence="7">
    <location>
        <begin position="99"/>
        <end position="118"/>
    </location>
</feature>
<dbReference type="GO" id="GO:0000978">
    <property type="term" value="F:RNA polymerase II cis-regulatory region sequence-specific DNA binding"/>
    <property type="evidence" value="ECO:0007669"/>
    <property type="project" value="TreeGrafter"/>
</dbReference>
<evidence type="ECO:0000256" key="7">
    <source>
        <dbReference type="SAM" id="MobiDB-lite"/>
    </source>
</evidence>
<comment type="subcellular location">
    <subcellularLocation>
        <location evidence="1">Nucleus</location>
    </subcellularLocation>
</comment>
<dbReference type="GO" id="GO:0045944">
    <property type="term" value="P:positive regulation of transcription by RNA polymerase II"/>
    <property type="evidence" value="ECO:0007669"/>
    <property type="project" value="TreeGrafter"/>
</dbReference>
<dbReference type="PRINTS" id="PR00619">
    <property type="entry name" value="GATAZNFINGER"/>
</dbReference>
<proteinExistence type="predicted"/>
<dbReference type="AlphaFoldDB" id="A0A9W8BCE4"/>
<evidence type="ECO:0000259" key="8">
    <source>
        <dbReference type="PROSITE" id="PS50114"/>
    </source>
</evidence>
<dbReference type="OrthoDB" id="515401at2759"/>
<name>A0A9W8BCE4_9FUNG</name>
<dbReference type="PANTHER" id="PTHR10071">
    <property type="entry name" value="TRANSCRIPTION FACTOR GATA FAMILY MEMBER"/>
    <property type="match status" value="1"/>
</dbReference>
<dbReference type="Gene3D" id="3.30.50.10">
    <property type="entry name" value="Erythroid Transcription Factor GATA-1, subunit A"/>
    <property type="match status" value="1"/>
</dbReference>
<keyword evidence="2" id="KW-0479">Metal-binding</keyword>
<dbReference type="GO" id="GO:0000122">
    <property type="term" value="P:negative regulation of transcription by RNA polymerase II"/>
    <property type="evidence" value="ECO:0007669"/>
    <property type="project" value="TreeGrafter"/>
</dbReference>
<protein>
    <submittedName>
        <fullName evidence="9">GATA type transcriptional activator of nitrogen-regulated proteins</fullName>
    </submittedName>
</protein>
<dbReference type="EMBL" id="JANBQF010000331">
    <property type="protein sequence ID" value="KAJ2002148.1"/>
    <property type="molecule type" value="Genomic_DNA"/>
</dbReference>
<feature type="compositionally biased region" description="Low complexity" evidence="7">
    <location>
        <begin position="151"/>
        <end position="163"/>
    </location>
</feature>
<dbReference type="GO" id="GO:0000981">
    <property type="term" value="F:DNA-binding transcription factor activity, RNA polymerase II-specific"/>
    <property type="evidence" value="ECO:0007669"/>
    <property type="project" value="TreeGrafter"/>
</dbReference>
<organism evidence="9 10">
    <name type="scientific">Coemansia thaxteri</name>
    <dbReference type="NCBI Taxonomy" id="2663907"/>
    <lineage>
        <taxon>Eukaryota</taxon>
        <taxon>Fungi</taxon>
        <taxon>Fungi incertae sedis</taxon>
        <taxon>Zoopagomycota</taxon>
        <taxon>Kickxellomycotina</taxon>
        <taxon>Kickxellomycetes</taxon>
        <taxon>Kickxellales</taxon>
        <taxon>Kickxellaceae</taxon>
        <taxon>Coemansia</taxon>
    </lineage>
</organism>
<keyword evidence="4" id="KW-0862">Zinc</keyword>
<accession>A0A9W8BCE4</accession>
<evidence type="ECO:0000256" key="4">
    <source>
        <dbReference type="ARBA" id="ARBA00022833"/>
    </source>
</evidence>
<evidence type="ECO:0000256" key="6">
    <source>
        <dbReference type="PROSITE-ProRule" id="PRU00094"/>
    </source>
</evidence>
<keyword evidence="3 6" id="KW-0863">Zinc-finger</keyword>
<comment type="caution">
    <text evidence="9">The sequence shown here is derived from an EMBL/GenBank/DDBJ whole genome shotgun (WGS) entry which is preliminary data.</text>
</comment>
<dbReference type="PROSITE" id="PS50114">
    <property type="entry name" value="GATA_ZN_FINGER_2"/>
    <property type="match status" value="1"/>
</dbReference>
<keyword evidence="5" id="KW-0539">Nucleus</keyword>
<dbReference type="PROSITE" id="PS00344">
    <property type="entry name" value="GATA_ZN_FINGER_1"/>
    <property type="match status" value="1"/>
</dbReference>
<dbReference type="GO" id="GO:0008270">
    <property type="term" value="F:zinc ion binding"/>
    <property type="evidence" value="ECO:0007669"/>
    <property type="project" value="UniProtKB-KW"/>
</dbReference>
<dbReference type="FunFam" id="3.30.50.10:FF:000007">
    <property type="entry name" value="Nitrogen regulatory AreA, N-terminal"/>
    <property type="match status" value="1"/>
</dbReference>